<dbReference type="AlphaFoldDB" id="A0A3S1CM65"/>
<dbReference type="RefSeq" id="WP_127078945.1">
    <property type="nucleotide sequence ID" value="NZ_RSCL01000001.1"/>
</dbReference>
<dbReference type="OrthoDB" id="518052at2"/>
<evidence type="ECO:0000313" key="2">
    <source>
        <dbReference type="Proteomes" id="UP000271624"/>
    </source>
</evidence>
<keyword evidence="2" id="KW-1185">Reference proteome</keyword>
<name>A0A3S1CM65_9CYAN</name>
<reference evidence="1" key="2">
    <citation type="journal article" date="2019" name="Genome Biol. Evol.">
        <title>Day and night: Metabolic profiles and evolutionary relationships of six axenic non-marine cyanobacteria.</title>
        <authorList>
            <person name="Will S.E."/>
            <person name="Henke P."/>
            <person name="Boedeker C."/>
            <person name="Huang S."/>
            <person name="Brinkmann H."/>
            <person name="Rohde M."/>
            <person name="Jarek M."/>
            <person name="Friedl T."/>
            <person name="Seufert S."/>
            <person name="Schumacher M."/>
            <person name="Overmann J."/>
            <person name="Neumann-Schaal M."/>
            <person name="Petersen J."/>
        </authorList>
    </citation>
    <scope>NUCLEOTIDE SEQUENCE [LARGE SCALE GENOMIC DNA]</scope>
    <source>
        <strain evidence="1">PCC 7102</strain>
    </source>
</reference>
<accession>A0A3S1CM65</accession>
<organism evidence="1 2">
    <name type="scientific">Dulcicalothrix desertica PCC 7102</name>
    <dbReference type="NCBI Taxonomy" id="232991"/>
    <lineage>
        <taxon>Bacteria</taxon>
        <taxon>Bacillati</taxon>
        <taxon>Cyanobacteriota</taxon>
        <taxon>Cyanophyceae</taxon>
        <taxon>Nostocales</taxon>
        <taxon>Calotrichaceae</taxon>
        <taxon>Dulcicalothrix</taxon>
    </lineage>
</organism>
<dbReference type="EMBL" id="RSCL01000001">
    <property type="protein sequence ID" value="RUT10256.1"/>
    <property type="molecule type" value="Genomic_DNA"/>
</dbReference>
<gene>
    <name evidence="1" type="ORF">DSM106972_007510</name>
</gene>
<evidence type="ECO:0000313" key="1">
    <source>
        <dbReference type="EMBL" id="RUT10256.1"/>
    </source>
</evidence>
<sequence>MKLSFKDITFIIEAIGNLIKIYQERLNSGNLDDNEAANMGDDYVFLETLRDDLEKTLKQNSDIQLNSAQSSLVSIEDLIIPVLQLPISQRLALVDAITQSIRLELRLNNS</sequence>
<reference evidence="1" key="1">
    <citation type="submission" date="2018-12" db="EMBL/GenBank/DDBJ databases">
        <authorList>
            <person name="Will S."/>
            <person name="Neumann-Schaal M."/>
            <person name="Henke P."/>
        </authorList>
    </citation>
    <scope>NUCLEOTIDE SEQUENCE</scope>
    <source>
        <strain evidence="1">PCC 7102</strain>
    </source>
</reference>
<protein>
    <submittedName>
        <fullName evidence="1">Uncharacterized protein</fullName>
    </submittedName>
</protein>
<proteinExistence type="predicted"/>
<dbReference type="Proteomes" id="UP000271624">
    <property type="component" value="Unassembled WGS sequence"/>
</dbReference>
<comment type="caution">
    <text evidence="1">The sequence shown here is derived from an EMBL/GenBank/DDBJ whole genome shotgun (WGS) entry which is preliminary data.</text>
</comment>